<evidence type="ECO:0000313" key="5">
    <source>
        <dbReference type="EMBL" id="KAG8086701.1"/>
    </source>
</evidence>
<dbReference type="PANTHER" id="PTHR31189:SF80">
    <property type="entry name" value="OS02G0456100 PROTEIN"/>
    <property type="match status" value="1"/>
</dbReference>
<reference evidence="5" key="2">
    <citation type="submission" date="2021-02" db="EMBL/GenBank/DDBJ databases">
        <authorList>
            <person name="Kimball J.A."/>
            <person name="Haas M.W."/>
            <person name="Macchietto M."/>
            <person name="Kono T."/>
            <person name="Duquette J."/>
            <person name="Shao M."/>
        </authorList>
    </citation>
    <scope>NUCLEOTIDE SEQUENCE</scope>
    <source>
        <tissue evidence="5">Fresh leaf tissue</tissue>
    </source>
</reference>
<dbReference type="Proteomes" id="UP000729402">
    <property type="component" value="Unassembled WGS sequence"/>
</dbReference>
<dbReference type="Pfam" id="PF00190">
    <property type="entry name" value="Cupin_1"/>
    <property type="match status" value="2"/>
</dbReference>
<dbReference type="InterPro" id="IPR050253">
    <property type="entry name" value="Seed_Storage-Functional"/>
</dbReference>
<comment type="subunit">
    <text evidence="2">Hexamer; each subunit is composed of an acidic and a basic chain derived from a single precursor and linked by a disulfide bond.</text>
</comment>
<evidence type="ECO:0000256" key="1">
    <source>
        <dbReference type="ARBA" id="ARBA00003839"/>
    </source>
</evidence>
<feature type="domain" description="Cupin type-1" evidence="4">
    <location>
        <begin position="74"/>
        <end position="316"/>
    </location>
</feature>
<protein>
    <recommendedName>
        <fullName evidence="4">Cupin type-1 domain-containing protein</fullName>
    </recommendedName>
</protein>
<dbReference type="FunFam" id="2.60.120.10:FF:000073">
    <property type="entry name" value="Glycinin G1"/>
    <property type="match status" value="1"/>
</dbReference>
<dbReference type="SMART" id="SM00835">
    <property type="entry name" value="Cupin_1"/>
    <property type="match status" value="2"/>
</dbReference>
<name>A0A8J5WAZ4_ZIZPA</name>
<dbReference type="CDD" id="cd02242">
    <property type="entry name" value="cupin_11S_legumin_N"/>
    <property type="match status" value="1"/>
</dbReference>
<feature type="compositionally biased region" description="Acidic residues" evidence="3">
    <location>
        <begin position="185"/>
        <end position="195"/>
    </location>
</feature>
<feature type="region of interest" description="Disordered" evidence="3">
    <location>
        <begin position="151"/>
        <end position="209"/>
    </location>
</feature>
<organism evidence="5 6">
    <name type="scientific">Zizania palustris</name>
    <name type="common">Northern wild rice</name>
    <dbReference type="NCBI Taxonomy" id="103762"/>
    <lineage>
        <taxon>Eukaryota</taxon>
        <taxon>Viridiplantae</taxon>
        <taxon>Streptophyta</taxon>
        <taxon>Embryophyta</taxon>
        <taxon>Tracheophyta</taxon>
        <taxon>Spermatophyta</taxon>
        <taxon>Magnoliopsida</taxon>
        <taxon>Liliopsida</taxon>
        <taxon>Poales</taxon>
        <taxon>Poaceae</taxon>
        <taxon>BOP clade</taxon>
        <taxon>Oryzoideae</taxon>
        <taxon>Oryzeae</taxon>
        <taxon>Zizaniinae</taxon>
        <taxon>Zizania</taxon>
    </lineage>
</organism>
<dbReference type="OrthoDB" id="2016041at2759"/>
<accession>A0A8J5WAZ4</accession>
<gene>
    <name evidence="5" type="ORF">GUJ93_ZPchr0010g11011</name>
</gene>
<feature type="compositionally biased region" description="Basic and acidic residues" evidence="3">
    <location>
        <begin position="271"/>
        <end position="289"/>
    </location>
</feature>
<dbReference type="AlphaFoldDB" id="A0A8J5WAZ4"/>
<feature type="region of interest" description="Disordered" evidence="3">
    <location>
        <begin position="259"/>
        <end position="289"/>
    </location>
</feature>
<dbReference type="CDD" id="cd02243">
    <property type="entry name" value="cupin_11S_legumin_C"/>
    <property type="match status" value="1"/>
</dbReference>
<evidence type="ECO:0000256" key="2">
    <source>
        <dbReference type="ARBA" id="ARBA00011818"/>
    </source>
</evidence>
<keyword evidence="6" id="KW-1185">Reference proteome</keyword>
<feature type="compositionally biased region" description="Basic and acidic residues" evidence="3">
    <location>
        <begin position="156"/>
        <end position="165"/>
    </location>
</feature>
<reference evidence="5" key="1">
    <citation type="journal article" date="2021" name="bioRxiv">
        <title>Whole Genome Assembly and Annotation of Northern Wild Rice, Zizania palustris L., Supports a Whole Genome Duplication in the Zizania Genus.</title>
        <authorList>
            <person name="Haas M."/>
            <person name="Kono T."/>
            <person name="Macchietto M."/>
            <person name="Millas R."/>
            <person name="McGilp L."/>
            <person name="Shao M."/>
            <person name="Duquette J."/>
            <person name="Hirsch C.N."/>
            <person name="Kimball J."/>
        </authorList>
    </citation>
    <scope>NUCLEOTIDE SEQUENCE</scope>
    <source>
        <tissue evidence="5">Fresh leaf tissue</tissue>
    </source>
</reference>
<dbReference type="EMBL" id="JAAALK010000082">
    <property type="protein sequence ID" value="KAG8086701.1"/>
    <property type="molecule type" value="Genomic_DNA"/>
</dbReference>
<dbReference type="GO" id="GO:0045735">
    <property type="term" value="F:nutrient reservoir activity"/>
    <property type="evidence" value="ECO:0007669"/>
    <property type="project" value="InterPro"/>
</dbReference>
<feature type="domain" description="Cupin type-1" evidence="4">
    <location>
        <begin position="376"/>
        <end position="525"/>
    </location>
</feature>
<evidence type="ECO:0000256" key="3">
    <source>
        <dbReference type="SAM" id="MobiDB-lite"/>
    </source>
</evidence>
<dbReference type="PANTHER" id="PTHR31189">
    <property type="entry name" value="OS03G0336100 PROTEIN-RELATED"/>
    <property type="match status" value="1"/>
</dbReference>
<dbReference type="InterPro" id="IPR006045">
    <property type="entry name" value="Cupin_1"/>
</dbReference>
<comment type="caution">
    <text evidence="5">The sequence shown here is derived from an EMBL/GenBank/DDBJ whole genome shotgun (WGS) entry which is preliminary data.</text>
</comment>
<evidence type="ECO:0000259" key="4">
    <source>
        <dbReference type="SMART" id="SM00835"/>
    </source>
</evidence>
<feature type="compositionally biased region" description="Basic and acidic residues" evidence="3">
    <location>
        <begin position="196"/>
        <end position="209"/>
    </location>
</feature>
<evidence type="ECO:0000313" key="6">
    <source>
        <dbReference type="Proteomes" id="UP000729402"/>
    </source>
</evidence>
<proteinExistence type="predicted"/>
<dbReference type="PRINTS" id="PR00439">
    <property type="entry name" value="11SGLOBULIN"/>
</dbReference>
<comment type="function">
    <text evidence="1">Seed storage protein.</text>
</comment>
<dbReference type="InterPro" id="IPR006044">
    <property type="entry name" value="11S_seedstore_pln"/>
</dbReference>
<sequence length="561" mass="61989">MHALVCFSLLLSHYKYYRSFAMDHHHHCTCPTTLAMTTTRVSMAALLPLCLLLLLRGASGVSEQQRCDRIDSRLRALEPTRRVDSEAGTTEFYDESDGHLSCAGVSAARITIQPNGLLLPSYSNSPRLAYIVQGRGSVGVVIPGCPETYQEISQEQEQRRSPRREDDDDEHRRRGRRGERRSTEGEESSSEEEEETSHRSIEQSFSDEHQRITTVRQGDVLAIPAGAPFWAHNDGEGTLVAVTVYDVSNSANQLDQTSRRFRLAGGQTSSEGERESESSESESEKKHGGEETYNILRGFDTELLAESMRVTREIAHKLQGRKDKRGNIVRVRRGGLHLLRPSTSERVTDEEMMRGINAATAGNGLDEALCLMKLSENIADPMKADLYTPNGGRISVLNSQKLPVLNLIKMSVARGVMRRNAILAPHWNINAHAVVYATGGRARMQIVSSEGRRVFDGEVRRGQMVVVPQSFAVVARAGDEGFAWVSFQTSENAMNAQIVGKTSALRGMPADVLANAFRLSREEARRVKFGRGQEMSIFSPAMSGSRSGRSRDDDVVLAAAA</sequence>